<keyword evidence="8" id="KW-1185">Reference proteome</keyword>
<feature type="transmembrane region" description="Helical" evidence="5">
    <location>
        <begin position="74"/>
        <end position="93"/>
    </location>
</feature>
<reference evidence="7 8" key="1">
    <citation type="submission" date="2020-02" db="EMBL/GenBank/DDBJ databases">
        <authorList>
            <person name="Chen W.-M."/>
        </authorList>
    </citation>
    <scope>NUCLEOTIDE SEQUENCE [LARGE SCALE GENOMIC DNA]</scope>
    <source>
        <strain evidence="7 8">KMS-5</strain>
    </source>
</reference>
<dbReference type="Pfam" id="PF07298">
    <property type="entry name" value="NnrU"/>
    <property type="match status" value="1"/>
</dbReference>
<evidence type="ECO:0000256" key="2">
    <source>
        <dbReference type="ARBA" id="ARBA00022692"/>
    </source>
</evidence>
<name>A0A6M0QVG6_9RHOB</name>
<dbReference type="InterPro" id="IPR009915">
    <property type="entry name" value="NnrU_dom"/>
</dbReference>
<protein>
    <submittedName>
        <fullName evidence="7">NnrU family protein</fullName>
    </submittedName>
</protein>
<evidence type="ECO:0000259" key="6">
    <source>
        <dbReference type="Pfam" id="PF07298"/>
    </source>
</evidence>
<feature type="transmembrane region" description="Helical" evidence="5">
    <location>
        <begin position="40"/>
        <end position="62"/>
    </location>
</feature>
<feature type="domain" description="NnrU" evidence="6">
    <location>
        <begin position="6"/>
        <end position="225"/>
    </location>
</feature>
<keyword evidence="3 5" id="KW-1133">Transmembrane helix</keyword>
<keyword evidence="2 5" id="KW-0812">Transmembrane</keyword>
<dbReference type="RefSeq" id="WP_164626788.1">
    <property type="nucleotide sequence ID" value="NZ_JAAIVJ010000008.1"/>
</dbReference>
<evidence type="ECO:0000313" key="8">
    <source>
        <dbReference type="Proteomes" id="UP000477782"/>
    </source>
</evidence>
<evidence type="ECO:0000313" key="7">
    <source>
        <dbReference type="EMBL" id="NEY91415.1"/>
    </source>
</evidence>
<comment type="subcellular location">
    <subcellularLocation>
        <location evidence="1">Membrane</location>
        <topology evidence="1">Multi-pass membrane protein</topology>
    </subcellularLocation>
</comment>
<comment type="caution">
    <text evidence="7">The sequence shown here is derived from an EMBL/GenBank/DDBJ whole genome shotgun (WGS) entry which is preliminary data.</text>
</comment>
<dbReference type="GO" id="GO:0016020">
    <property type="term" value="C:membrane"/>
    <property type="evidence" value="ECO:0007669"/>
    <property type="project" value="UniProtKB-SubCell"/>
</dbReference>
<evidence type="ECO:0000256" key="5">
    <source>
        <dbReference type="SAM" id="Phobius"/>
    </source>
</evidence>
<gene>
    <name evidence="7" type="ORF">G4Z14_14010</name>
</gene>
<keyword evidence="4 5" id="KW-0472">Membrane</keyword>
<organism evidence="7 8">
    <name type="scientific">Tabrizicola oligotrophica</name>
    <dbReference type="NCBI Taxonomy" id="2710650"/>
    <lineage>
        <taxon>Bacteria</taxon>
        <taxon>Pseudomonadati</taxon>
        <taxon>Pseudomonadota</taxon>
        <taxon>Alphaproteobacteria</taxon>
        <taxon>Rhodobacterales</taxon>
        <taxon>Paracoccaceae</taxon>
        <taxon>Tabrizicola</taxon>
    </lineage>
</organism>
<proteinExistence type="predicted"/>
<dbReference type="AlphaFoldDB" id="A0A6M0QVG6"/>
<feature type="transmembrane region" description="Helical" evidence="5">
    <location>
        <begin position="203"/>
        <end position="224"/>
    </location>
</feature>
<evidence type="ECO:0000256" key="1">
    <source>
        <dbReference type="ARBA" id="ARBA00004141"/>
    </source>
</evidence>
<evidence type="ECO:0000256" key="4">
    <source>
        <dbReference type="ARBA" id="ARBA00023136"/>
    </source>
</evidence>
<dbReference type="EMBL" id="JAAIVJ010000008">
    <property type="protein sequence ID" value="NEY91415.1"/>
    <property type="molecule type" value="Genomic_DNA"/>
</dbReference>
<dbReference type="Proteomes" id="UP000477782">
    <property type="component" value="Unassembled WGS sequence"/>
</dbReference>
<accession>A0A6M0QVG6</accession>
<sequence length="227" mass="24592">MDWIELALAMGLFMASHRLPAALGLKGRIVGALGERGYTAVFSILSLALLWWLIAAAGRAPFVPLWDQQGWQRWAVNIAMPAAIVLGTFGIAAPNPFAFEGRASGFDPERPGIAGLTRQPLLWALALWSGAHLLANGDLAHVLLFAPFFLMALLGMKVIESRRRRALGDDSWQRLTARTGLLPGAALLSGRWRPGALPSLPRLGLALLIWVGLWHLHAPVIGLWPAP</sequence>
<feature type="transmembrane region" description="Helical" evidence="5">
    <location>
        <begin position="139"/>
        <end position="159"/>
    </location>
</feature>
<evidence type="ECO:0000256" key="3">
    <source>
        <dbReference type="ARBA" id="ARBA00022989"/>
    </source>
</evidence>